<dbReference type="Pfam" id="PF08279">
    <property type="entry name" value="HTH_11"/>
    <property type="match status" value="1"/>
</dbReference>
<dbReference type="InterPro" id="IPR036388">
    <property type="entry name" value="WH-like_DNA-bd_sf"/>
</dbReference>
<dbReference type="Proteomes" id="UP000193834">
    <property type="component" value="Unassembled WGS sequence"/>
</dbReference>
<feature type="domain" description="WYL" evidence="2">
    <location>
        <begin position="142"/>
        <end position="202"/>
    </location>
</feature>
<dbReference type="InterPro" id="IPR051534">
    <property type="entry name" value="CBASS_pafABC_assoc_protein"/>
</dbReference>
<name>A0A1X7LVJ8_9BACL</name>
<dbReference type="Gene3D" id="1.10.10.10">
    <property type="entry name" value="Winged helix-like DNA-binding domain superfamily/Winged helix DNA-binding domain"/>
    <property type="match status" value="1"/>
</dbReference>
<dbReference type="InterPro" id="IPR057727">
    <property type="entry name" value="WCX_dom"/>
</dbReference>
<dbReference type="InterPro" id="IPR013196">
    <property type="entry name" value="HTH_11"/>
</dbReference>
<sequence>MSKSTRLIDIWMYINRKSAFTAQELADEFGVSVRTIQRYLNELSSMGVPLYTEQGRYGGYRMLNNRALPPIVFTEEEAISIFFAHQALHRYESLPFDAEAKSVSEKLYQQLSQEAKKKVDQLRLHLAFWSPTRTISSSSLVPLLEASMNRSIVAMKYESKDALKEKRVTPIGVYAQNGFWYCPAYDHDKRKILLYRVDRAHSAVVLERDDEPRINLAAWLKQEYEEQKNHARVELYIQLDREGVRQCKGHFNLSSALVVDEKGEGTVRMHINREYLPDYASLFYTWGEHVRVVAPQDIQDMLLERAEKQLIAYRAMYQHHGEHQD</sequence>
<dbReference type="PIRSF" id="PIRSF016838">
    <property type="entry name" value="PafC"/>
    <property type="match status" value="1"/>
</dbReference>
<organism evidence="4 5">
    <name type="scientific">Paenibacillus aquistagni</name>
    <dbReference type="NCBI Taxonomy" id="1852522"/>
    <lineage>
        <taxon>Bacteria</taxon>
        <taxon>Bacillati</taxon>
        <taxon>Bacillota</taxon>
        <taxon>Bacilli</taxon>
        <taxon>Bacillales</taxon>
        <taxon>Paenibacillaceae</taxon>
        <taxon>Paenibacillus</taxon>
    </lineage>
</organism>
<dbReference type="SUPFAM" id="SSF46785">
    <property type="entry name" value="Winged helix' DNA-binding domain"/>
    <property type="match status" value="1"/>
</dbReference>
<evidence type="ECO:0000313" key="5">
    <source>
        <dbReference type="Proteomes" id="UP000193834"/>
    </source>
</evidence>
<dbReference type="InterPro" id="IPR026881">
    <property type="entry name" value="WYL_dom"/>
</dbReference>
<dbReference type="PANTHER" id="PTHR34580:SF9">
    <property type="entry name" value="SLL5097 PROTEIN"/>
    <property type="match status" value="1"/>
</dbReference>
<reference evidence="4 5" key="1">
    <citation type="submission" date="2017-04" db="EMBL/GenBank/DDBJ databases">
        <authorList>
            <person name="Afonso C.L."/>
            <person name="Miller P.J."/>
            <person name="Scott M.A."/>
            <person name="Spackman E."/>
            <person name="Goraichik I."/>
            <person name="Dimitrov K.M."/>
            <person name="Suarez D.L."/>
            <person name="Swayne D.E."/>
        </authorList>
    </citation>
    <scope>NUCLEOTIDE SEQUENCE [LARGE SCALE GENOMIC DNA]</scope>
    <source>
        <strain evidence="4 5">11</strain>
    </source>
</reference>
<keyword evidence="5" id="KW-1185">Reference proteome</keyword>
<dbReference type="Pfam" id="PF25583">
    <property type="entry name" value="WCX"/>
    <property type="match status" value="1"/>
</dbReference>
<feature type="domain" description="Helix-turn-helix type 11" evidence="1">
    <location>
        <begin position="11"/>
        <end position="61"/>
    </location>
</feature>
<dbReference type="PANTHER" id="PTHR34580">
    <property type="match status" value="1"/>
</dbReference>
<dbReference type="InterPro" id="IPR028349">
    <property type="entry name" value="PafC-like"/>
</dbReference>
<evidence type="ECO:0000259" key="3">
    <source>
        <dbReference type="Pfam" id="PF25583"/>
    </source>
</evidence>
<dbReference type="AlphaFoldDB" id="A0A1X7LVJ8"/>
<feature type="domain" description="WCX" evidence="3">
    <location>
        <begin position="232"/>
        <end position="308"/>
    </location>
</feature>
<evidence type="ECO:0000259" key="2">
    <source>
        <dbReference type="Pfam" id="PF13280"/>
    </source>
</evidence>
<evidence type="ECO:0000313" key="4">
    <source>
        <dbReference type="EMBL" id="SMG57487.1"/>
    </source>
</evidence>
<dbReference type="STRING" id="1852522.SAMN06295960_4429"/>
<dbReference type="RefSeq" id="WP_085498134.1">
    <property type="nucleotide sequence ID" value="NZ_FXAZ01000008.1"/>
</dbReference>
<protein>
    <submittedName>
        <fullName evidence="4">Transcriptional regulator, DeoR family</fullName>
    </submittedName>
</protein>
<gene>
    <name evidence="4" type="ORF">SAMN06295960_4429</name>
</gene>
<dbReference type="InterPro" id="IPR036390">
    <property type="entry name" value="WH_DNA-bd_sf"/>
</dbReference>
<proteinExistence type="predicted"/>
<dbReference type="OrthoDB" id="9815009at2"/>
<dbReference type="PROSITE" id="PS52050">
    <property type="entry name" value="WYL"/>
    <property type="match status" value="1"/>
</dbReference>
<dbReference type="Pfam" id="PF13280">
    <property type="entry name" value="WYL"/>
    <property type="match status" value="1"/>
</dbReference>
<accession>A0A1X7LVJ8</accession>
<dbReference type="EMBL" id="FXAZ01000008">
    <property type="protein sequence ID" value="SMG57487.1"/>
    <property type="molecule type" value="Genomic_DNA"/>
</dbReference>
<evidence type="ECO:0000259" key="1">
    <source>
        <dbReference type="Pfam" id="PF08279"/>
    </source>
</evidence>